<dbReference type="Gene3D" id="1.10.510.10">
    <property type="entry name" value="Transferase(Phosphotransferase) domain 1"/>
    <property type="match status" value="1"/>
</dbReference>
<evidence type="ECO:0000256" key="8">
    <source>
        <dbReference type="ARBA" id="ARBA00022737"/>
    </source>
</evidence>
<dbReference type="InterPro" id="IPR050205">
    <property type="entry name" value="CDPK_Ser/Thr_kinases"/>
</dbReference>
<keyword evidence="6" id="KW-0808">Transferase</keyword>
<keyword evidence="5" id="KW-0597">Phosphoprotein</keyword>
<evidence type="ECO:0000256" key="7">
    <source>
        <dbReference type="ARBA" id="ARBA00022723"/>
    </source>
</evidence>
<keyword evidence="22" id="KW-1185">Reference proteome</keyword>
<feature type="binding site" evidence="17">
    <location>
        <position position="64"/>
    </location>
    <ligand>
        <name>ATP</name>
        <dbReference type="ChEBI" id="CHEBI:30616"/>
    </ligand>
</feature>
<dbReference type="InterPro" id="IPR008271">
    <property type="entry name" value="Ser/Thr_kinase_AS"/>
</dbReference>
<evidence type="ECO:0000256" key="14">
    <source>
        <dbReference type="ARBA" id="ARBA00047899"/>
    </source>
</evidence>
<dbReference type="SMART" id="SM00220">
    <property type="entry name" value="S_TKc"/>
    <property type="match status" value="1"/>
</dbReference>
<evidence type="ECO:0000256" key="5">
    <source>
        <dbReference type="ARBA" id="ARBA00022553"/>
    </source>
</evidence>
<sequence length="484" mass="54406">MGCCGSKNLPPSDLVSERESGTILGKPLVEFNKLYKLGKELGKGGFATTYMCQEISTGHSFACKSIPKRKLTSQEDKEAVKTEIEIMKELSGVSNIVQFHGSYEDKKFVHIVMELCRGGELFDRIDALVKSHSYYSEKDAAGIFKSIMNAVQICHSMNVVHRDLKPENFLFSSDDEESAELKAIDFGCSVYLKEGVELKEKVGSDYYIAPEVLRGESYGKEIDIWSAGVILYILLSGSPPFGNDDEIKEGRIDFDSQPWPNISTGAKYLIKQMLNKNQKERITAAKVLEHRWILSEASDKPIDGVVLSRLKQFRAMNKLKKLALKVIAEGLSEEEIKSLKTMFESLDTDKSGSITYEELKTGLNRLGSKLPEAEVKQLMEAADVDGNGTIDYTEFITATMHRHRLERDEHLHKAFLHFDKDNSGYITKDELEIAMKEHGMGDEACAKEIISEVDKNNDGRISYEEFCAMMRSGNLQPQGKLIHH</sequence>
<evidence type="ECO:0000256" key="2">
    <source>
        <dbReference type="ARBA" id="ARBA00006234"/>
    </source>
</evidence>
<dbReference type="InterPro" id="IPR018247">
    <property type="entry name" value="EF_Hand_1_Ca_BS"/>
</dbReference>
<dbReference type="CDD" id="cd05117">
    <property type="entry name" value="STKc_CAMK"/>
    <property type="match status" value="1"/>
</dbReference>
<dbReference type="PROSITE" id="PS00018">
    <property type="entry name" value="EF_HAND_1"/>
    <property type="match status" value="4"/>
</dbReference>
<dbReference type="PROSITE" id="PS50011">
    <property type="entry name" value="PROTEIN_KINASE_DOM"/>
    <property type="match status" value="1"/>
</dbReference>
<evidence type="ECO:0000313" key="21">
    <source>
        <dbReference type="EMBL" id="CAH8335865.1"/>
    </source>
</evidence>
<comment type="catalytic activity">
    <reaction evidence="15">
        <text>L-seryl-[protein] + ATP = O-phospho-L-seryl-[protein] + ADP + H(+)</text>
        <dbReference type="Rhea" id="RHEA:17989"/>
        <dbReference type="Rhea" id="RHEA-COMP:9863"/>
        <dbReference type="Rhea" id="RHEA-COMP:11604"/>
        <dbReference type="ChEBI" id="CHEBI:15378"/>
        <dbReference type="ChEBI" id="CHEBI:29999"/>
        <dbReference type="ChEBI" id="CHEBI:30616"/>
        <dbReference type="ChEBI" id="CHEBI:83421"/>
        <dbReference type="ChEBI" id="CHEBI:456216"/>
        <dbReference type="EC" id="2.7.11.1"/>
    </reaction>
</comment>
<dbReference type="InterPro" id="IPR017441">
    <property type="entry name" value="Protein_kinase_ATP_BS"/>
</dbReference>
<dbReference type="PROSITE" id="PS50222">
    <property type="entry name" value="EF_HAND_2"/>
    <property type="match status" value="4"/>
</dbReference>
<evidence type="ECO:0000256" key="16">
    <source>
        <dbReference type="ARBA" id="ARBA00058225"/>
    </source>
</evidence>
<evidence type="ECO:0000313" key="22">
    <source>
        <dbReference type="Proteomes" id="UP001642260"/>
    </source>
</evidence>
<dbReference type="Pfam" id="PF00069">
    <property type="entry name" value="Pkinase"/>
    <property type="match status" value="1"/>
</dbReference>
<accession>A0ABC8JNY1</accession>
<keyword evidence="12 17" id="KW-0067">ATP-binding</keyword>
<evidence type="ECO:0000256" key="10">
    <source>
        <dbReference type="ARBA" id="ARBA00022777"/>
    </source>
</evidence>
<dbReference type="PANTHER" id="PTHR24349">
    <property type="entry name" value="SERINE/THREONINE-PROTEIN KINASE"/>
    <property type="match status" value="1"/>
</dbReference>
<dbReference type="SUPFAM" id="SSF47473">
    <property type="entry name" value="EF-hand"/>
    <property type="match status" value="1"/>
</dbReference>
<gene>
    <name evidence="21" type="ORF">ERUC_LOCUS13669</name>
</gene>
<comment type="caution">
    <text evidence="21">The sequence shown here is derived from an EMBL/GenBank/DDBJ whole genome shotgun (WGS) entry which is preliminary data.</text>
</comment>
<dbReference type="InterPro" id="IPR011009">
    <property type="entry name" value="Kinase-like_dom_sf"/>
</dbReference>
<dbReference type="GO" id="GO:0005524">
    <property type="term" value="F:ATP binding"/>
    <property type="evidence" value="ECO:0007669"/>
    <property type="project" value="UniProtKB-UniRule"/>
</dbReference>
<dbReference type="AlphaFoldDB" id="A0ABC8JNY1"/>
<keyword evidence="11" id="KW-0106">Calcium</keyword>
<keyword evidence="10" id="KW-0418">Kinase</keyword>
<dbReference type="FunFam" id="1.10.510.10:FF:000571">
    <property type="entry name" value="Maternal embryonic leucine zipper kinase"/>
    <property type="match status" value="1"/>
</dbReference>
<evidence type="ECO:0000256" key="15">
    <source>
        <dbReference type="ARBA" id="ARBA00048679"/>
    </source>
</evidence>
<keyword evidence="4 18" id="KW-0723">Serine/threonine-protein kinase</keyword>
<evidence type="ECO:0000256" key="1">
    <source>
        <dbReference type="ARBA" id="ARBA00005354"/>
    </source>
</evidence>
<name>A0ABC8JNY1_ERUVS</name>
<dbReference type="InterPro" id="IPR011992">
    <property type="entry name" value="EF-hand-dom_pair"/>
</dbReference>
<evidence type="ECO:0000256" key="3">
    <source>
        <dbReference type="ARBA" id="ARBA00012513"/>
    </source>
</evidence>
<comment type="similarity">
    <text evidence="2">Belongs to the protein kinase superfamily. CAMK Ser/Thr protein kinase family. SNF1 subfamily.</text>
</comment>
<evidence type="ECO:0000256" key="18">
    <source>
        <dbReference type="RuleBase" id="RU000304"/>
    </source>
</evidence>
<dbReference type="SUPFAM" id="SSF56112">
    <property type="entry name" value="Protein kinase-like (PK-like)"/>
    <property type="match status" value="1"/>
</dbReference>
<dbReference type="PROSITE" id="PS00107">
    <property type="entry name" value="PROTEIN_KINASE_ATP"/>
    <property type="match status" value="1"/>
</dbReference>
<protein>
    <recommendedName>
        <fullName evidence="3">non-specific serine/threonine protein kinase</fullName>
        <ecNumber evidence="3">2.7.11.1</ecNumber>
    </recommendedName>
</protein>
<evidence type="ECO:0000256" key="11">
    <source>
        <dbReference type="ARBA" id="ARBA00022837"/>
    </source>
</evidence>
<dbReference type="EMBL" id="CAKOAT010128488">
    <property type="protein sequence ID" value="CAH8335865.1"/>
    <property type="molecule type" value="Genomic_DNA"/>
</dbReference>
<comment type="similarity">
    <text evidence="13">Belongs to the protein kinase superfamily. Ser/Thr protein kinase family. CDPK subfamily.</text>
</comment>
<dbReference type="InterPro" id="IPR002048">
    <property type="entry name" value="EF_hand_dom"/>
</dbReference>
<dbReference type="GO" id="GO:0004674">
    <property type="term" value="F:protein serine/threonine kinase activity"/>
    <property type="evidence" value="ECO:0007669"/>
    <property type="project" value="UniProtKB-KW"/>
</dbReference>
<keyword evidence="7" id="KW-0479">Metal-binding</keyword>
<comment type="function">
    <text evidence="16">CIPK serine-threonine protein kinases interact with CBL proteins. Binding of a CBL protein to the regulatory NAF domain of CIPK protein lead to the activation of the kinase in a calcium-dependent manner.</text>
</comment>
<keyword evidence="9 17" id="KW-0547">Nucleotide-binding</keyword>
<dbReference type="Gene3D" id="3.30.200.20">
    <property type="entry name" value="Phosphorylase Kinase, domain 1"/>
    <property type="match status" value="1"/>
</dbReference>
<comment type="catalytic activity">
    <reaction evidence="14">
        <text>L-threonyl-[protein] + ATP = O-phospho-L-threonyl-[protein] + ADP + H(+)</text>
        <dbReference type="Rhea" id="RHEA:46608"/>
        <dbReference type="Rhea" id="RHEA-COMP:11060"/>
        <dbReference type="Rhea" id="RHEA-COMP:11605"/>
        <dbReference type="ChEBI" id="CHEBI:15378"/>
        <dbReference type="ChEBI" id="CHEBI:30013"/>
        <dbReference type="ChEBI" id="CHEBI:30616"/>
        <dbReference type="ChEBI" id="CHEBI:61977"/>
        <dbReference type="ChEBI" id="CHEBI:456216"/>
        <dbReference type="EC" id="2.7.11.1"/>
    </reaction>
</comment>
<dbReference type="EC" id="2.7.11.1" evidence="3"/>
<dbReference type="Gene3D" id="1.10.238.10">
    <property type="entry name" value="EF-hand"/>
    <property type="match status" value="2"/>
</dbReference>
<evidence type="ECO:0000256" key="4">
    <source>
        <dbReference type="ARBA" id="ARBA00022527"/>
    </source>
</evidence>
<evidence type="ECO:0000256" key="12">
    <source>
        <dbReference type="ARBA" id="ARBA00022840"/>
    </source>
</evidence>
<dbReference type="FunFam" id="3.30.200.20:FF:000004">
    <property type="entry name" value="Calcium-dependent protein kinase 1"/>
    <property type="match status" value="1"/>
</dbReference>
<dbReference type="SMART" id="SM00054">
    <property type="entry name" value="EFh"/>
    <property type="match status" value="4"/>
</dbReference>
<dbReference type="Pfam" id="PF13499">
    <property type="entry name" value="EF-hand_7"/>
    <property type="match status" value="2"/>
</dbReference>
<organism evidence="21 22">
    <name type="scientific">Eruca vesicaria subsp. sativa</name>
    <name type="common">Garden rocket</name>
    <name type="synonym">Eruca sativa</name>
    <dbReference type="NCBI Taxonomy" id="29727"/>
    <lineage>
        <taxon>Eukaryota</taxon>
        <taxon>Viridiplantae</taxon>
        <taxon>Streptophyta</taxon>
        <taxon>Embryophyta</taxon>
        <taxon>Tracheophyta</taxon>
        <taxon>Spermatophyta</taxon>
        <taxon>Magnoliopsida</taxon>
        <taxon>eudicotyledons</taxon>
        <taxon>Gunneridae</taxon>
        <taxon>Pentapetalae</taxon>
        <taxon>rosids</taxon>
        <taxon>malvids</taxon>
        <taxon>Brassicales</taxon>
        <taxon>Brassicaceae</taxon>
        <taxon>Brassiceae</taxon>
        <taxon>Eruca</taxon>
    </lineage>
</organism>
<evidence type="ECO:0000259" key="19">
    <source>
        <dbReference type="PROSITE" id="PS50011"/>
    </source>
</evidence>
<dbReference type="CDD" id="cd00051">
    <property type="entry name" value="EFh"/>
    <property type="match status" value="1"/>
</dbReference>
<keyword evidence="8" id="KW-0677">Repeat</keyword>
<dbReference type="FunFam" id="1.10.238.10:FF:000015">
    <property type="entry name" value="Calcium-dependent protein kinase 1"/>
    <property type="match status" value="1"/>
</dbReference>
<dbReference type="Proteomes" id="UP001642260">
    <property type="component" value="Unassembled WGS sequence"/>
</dbReference>
<proteinExistence type="inferred from homology"/>
<evidence type="ECO:0000256" key="17">
    <source>
        <dbReference type="PROSITE-ProRule" id="PRU10141"/>
    </source>
</evidence>
<reference evidence="21 22" key="1">
    <citation type="submission" date="2022-03" db="EMBL/GenBank/DDBJ databases">
        <authorList>
            <person name="Macdonald S."/>
            <person name="Ahmed S."/>
            <person name="Newling K."/>
        </authorList>
    </citation>
    <scope>NUCLEOTIDE SEQUENCE [LARGE SCALE GENOMIC DNA]</scope>
</reference>
<feature type="domain" description="EF-hand" evidence="20">
    <location>
        <begin position="442"/>
        <end position="476"/>
    </location>
</feature>
<evidence type="ECO:0000256" key="6">
    <source>
        <dbReference type="ARBA" id="ARBA00022679"/>
    </source>
</evidence>
<dbReference type="GO" id="GO:0046872">
    <property type="term" value="F:metal ion binding"/>
    <property type="evidence" value="ECO:0007669"/>
    <property type="project" value="UniProtKB-KW"/>
</dbReference>
<feature type="domain" description="EF-hand" evidence="20">
    <location>
        <begin position="406"/>
        <end position="441"/>
    </location>
</feature>
<dbReference type="CDD" id="cd15898">
    <property type="entry name" value="EFh_PI-PLC"/>
    <property type="match status" value="1"/>
</dbReference>
<comment type="similarity">
    <text evidence="1">Belongs to the protein kinase superfamily. CAMK Ser/Thr protein kinase family. CaMK subfamily.</text>
</comment>
<dbReference type="InterPro" id="IPR000719">
    <property type="entry name" value="Prot_kinase_dom"/>
</dbReference>
<dbReference type="PROSITE" id="PS00108">
    <property type="entry name" value="PROTEIN_KINASE_ST"/>
    <property type="match status" value="1"/>
</dbReference>
<evidence type="ECO:0000256" key="9">
    <source>
        <dbReference type="ARBA" id="ARBA00022741"/>
    </source>
</evidence>
<feature type="domain" description="Protein kinase" evidence="19">
    <location>
        <begin position="35"/>
        <end position="293"/>
    </location>
</feature>
<evidence type="ECO:0000259" key="20">
    <source>
        <dbReference type="PROSITE" id="PS50222"/>
    </source>
</evidence>
<feature type="domain" description="EF-hand" evidence="20">
    <location>
        <begin position="334"/>
        <end position="369"/>
    </location>
</feature>
<evidence type="ECO:0000256" key="13">
    <source>
        <dbReference type="ARBA" id="ARBA00024334"/>
    </source>
</evidence>
<feature type="domain" description="EF-hand" evidence="20">
    <location>
        <begin position="370"/>
        <end position="405"/>
    </location>
</feature>